<evidence type="ECO:0000256" key="1">
    <source>
        <dbReference type="ARBA" id="ARBA00004123"/>
    </source>
</evidence>
<dbReference type="PROSITE" id="PS51194">
    <property type="entry name" value="HELICASE_CTER"/>
    <property type="match status" value="1"/>
</dbReference>
<dbReference type="SMART" id="SM01142">
    <property type="entry name" value="DSHCT"/>
    <property type="match status" value="1"/>
</dbReference>
<dbReference type="InterPro" id="IPR011545">
    <property type="entry name" value="DEAD/DEAH_box_helicase_dom"/>
</dbReference>
<keyword evidence="3" id="KW-0378">Hydrolase</keyword>
<accession>A0AB34K4Z3</accession>
<sequence>MFAGDEDDLFGAFETSAPAAGVKRSVPSAAPPPDVAAAKRPRAAAPLAAEPQAEATGRTCKHEIAMPEGQEPTDEMIQLLRPERPPVRTYKFELDPFQKAAIACIEREESVLVSAHTSAGKTVCAEYAIATGLRDKQRVIYTSPIKALSNQKYRELMEEFGDVGLMTGDVTINVDASCLVMTTEILRSMLYRGSEVMREVKWVIFDEVHYMRDKERGVVWEEVMILLPRSVRYVMLSATVPNALEFAQWIASLHVQPCHVVYTGYRPTPLQHYIFPSGGDGMYLVVDENASFKADNFTKAVASIRPRSQPKERGGKGKGKGEGGREMRGGPSDCFKLIKMIVEKGLDPLIVFAFGKKMCEALARQTSTLQLNTPEESAMVAEIFKNAIDTLTDDDKALPQVESMLPYLQRGVAVHHSGLLPILKELVEILFQENLVKLLFATETFAMGLNMPARTVIFASLTKFDGGSFRYLSSGEYIQMSGRAGRRGLDTRGLVIQIADEKSDTAKVREMLTGKADTLSSKFHLSYNMLLNCVRVETADVETLIQKSFYTFQQLQALPMLQAELADITARLRSPDAKVPKEAIVTELHTARMTEMKLRDQLRSIVNQPIHSLQFLQAGRLAQVRELAVSAKGAAAEAAAAAAALDYGWGVIVNFRRTNEPSRRDQKQGHKRNSTVGGTSEYKVDVLLPCAPGAEEAVQRGEPPPPARGLEDAEMHVVTVPLAHLDAISSIKIKMPPDLQLRDARFGVLKVLREIHRRYPESIPVLSAVEEMQVGDAEVPALQRKIEAVQSRLREERLCDPEVEQALPLLRERLSLMDAEKDVRARIKACQDVLMQAELKGMRRVLRRLGHISEEGVIQNKGRVACEVSTCDELLATELMYSGVFNELEPAQLAALLSCLIVDAQNSAGGKEGSSSGETSAQIKTLAMRQPYDQLKALARHIAEVVRDSRLPIEVEEYVNKCSHALVDIVIEWCDGCKFVDIMKMTEEYEGSIIRTLHRLEELLRQIIDASKVVGNEDLEKRCSEARKLLVRDVVFAASLYT</sequence>
<comment type="caution">
    <text evidence="10">The sequence shown here is derived from an EMBL/GenBank/DDBJ whole genome shotgun (WGS) entry which is preliminary data.</text>
</comment>
<keyword evidence="11" id="KW-1185">Reference proteome</keyword>
<evidence type="ECO:0000256" key="2">
    <source>
        <dbReference type="ARBA" id="ARBA00022741"/>
    </source>
</evidence>
<dbReference type="FunFam" id="3.40.50.300:FF:000083">
    <property type="entry name" value="ATP-dependent RNA helicase DOB1"/>
    <property type="match status" value="1"/>
</dbReference>
<dbReference type="Pfam" id="PF08148">
    <property type="entry name" value="DSHCT"/>
    <property type="match status" value="1"/>
</dbReference>
<evidence type="ECO:0000256" key="7">
    <source>
        <dbReference type="SAM" id="MobiDB-lite"/>
    </source>
</evidence>
<reference evidence="10 11" key="1">
    <citation type="journal article" date="2024" name="Science">
        <title>Giant polyketide synthase enzymes in the biosynthesis of giant marine polyether toxins.</title>
        <authorList>
            <person name="Fallon T.R."/>
            <person name="Shende V.V."/>
            <person name="Wierzbicki I.H."/>
            <person name="Pendleton A.L."/>
            <person name="Watervoot N.F."/>
            <person name="Auber R.P."/>
            <person name="Gonzalez D.J."/>
            <person name="Wisecaver J.H."/>
            <person name="Moore B.S."/>
        </authorList>
    </citation>
    <scope>NUCLEOTIDE SEQUENCE [LARGE SCALE GENOMIC DNA]</scope>
    <source>
        <strain evidence="10 11">12B1</strain>
    </source>
</reference>
<dbReference type="GO" id="GO:0003724">
    <property type="term" value="F:RNA helicase activity"/>
    <property type="evidence" value="ECO:0007669"/>
    <property type="project" value="InterPro"/>
</dbReference>
<dbReference type="InterPro" id="IPR048392">
    <property type="entry name" value="MTR4-like_stalk"/>
</dbReference>
<feature type="region of interest" description="Disordered" evidence="7">
    <location>
        <begin position="303"/>
        <end position="328"/>
    </location>
</feature>
<dbReference type="InterPro" id="IPR001650">
    <property type="entry name" value="Helicase_C-like"/>
</dbReference>
<evidence type="ECO:0000256" key="3">
    <source>
        <dbReference type="ARBA" id="ARBA00022801"/>
    </source>
</evidence>
<dbReference type="PIRSF" id="PIRSF005198">
    <property type="entry name" value="Antiviral_helicase_SKI2"/>
    <property type="match status" value="1"/>
</dbReference>
<dbReference type="InterPro" id="IPR012961">
    <property type="entry name" value="Ski2/MTR4_C"/>
</dbReference>
<evidence type="ECO:0000313" key="10">
    <source>
        <dbReference type="EMBL" id="KAL1529160.1"/>
    </source>
</evidence>
<feature type="compositionally biased region" description="Low complexity" evidence="7">
    <location>
        <begin position="35"/>
        <end position="55"/>
    </location>
</feature>
<dbReference type="Proteomes" id="UP001515480">
    <property type="component" value="Unassembled WGS sequence"/>
</dbReference>
<dbReference type="AlphaFoldDB" id="A0AB34K4Z3"/>
<organism evidence="10 11">
    <name type="scientific">Prymnesium parvum</name>
    <name type="common">Toxic golden alga</name>
    <dbReference type="NCBI Taxonomy" id="97485"/>
    <lineage>
        <taxon>Eukaryota</taxon>
        <taxon>Haptista</taxon>
        <taxon>Haptophyta</taxon>
        <taxon>Prymnesiophyceae</taxon>
        <taxon>Prymnesiales</taxon>
        <taxon>Prymnesiaceae</taxon>
        <taxon>Prymnesium</taxon>
    </lineage>
</organism>
<feature type="region of interest" description="Disordered" evidence="7">
    <location>
        <begin position="16"/>
        <end position="58"/>
    </location>
</feature>
<dbReference type="Gene3D" id="3.40.50.300">
    <property type="entry name" value="P-loop containing nucleotide triphosphate hydrolases"/>
    <property type="match status" value="2"/>
</dbReference>
<evidence type="ECO:0000256" key="6">
    <source>
        <dbReference type="ARBA" id="ARBA00023242"/>
    </source>
</evidence>
<proteinExistence type="predicted"/>
<dbReference type="Gene3D" id="1.10.3380.30">
    <property type="match status" value="1"/>
</dbReference>
<dbReference type="GO" id="GO:0006401">
    <property type="term" value="P:RNA catabolic process"/>
    <property type="evidence" value="ECO:0007669"/>
    <property type="project" value="InterPro"/>
</dbReference>
<comment type="subcellular location">
    <subcellularLocation>
        <location evidence="1">Nucleus</location>
    </subcellularLocation>
</comment>
<dbReference type="GO" id="GO:0005634">
    <property type="term" value="C:nucleus"/>
    <property type="evidence" value="ECO:0007669"/>
    <property type="project" value="UniProtKB-SubCell"/>
</dbReference>
<dbReference type="GO" id="GO:0016787">
    <property type="term" value="F:hydrolase activity"/>
    <property type="evidence" value="ECO:0007669"/>
    <property type="project" value="UniProtKB-KW"/>
</dbReference>
<dbReference type="InterPro" id="IPR025696">
    <property type="entry name" value="Beta-barrel_MTR4"/>
</dbReference>
<evidence type="ECO:0008006" key="12">
    <source>
        <dbReference type="Google" id="ProtNLM"/>
    </source>
</evidence>
<dbReference type="EMBL" id="JBGBPQ010000001">
    <property type="protein sequence ID" value="KAL1529160.1"/>
    <property type="molecule type" value="Genomic_DNA"/>
</dbReference>
<keyword evidence="4" id="KW-0347">Helicase</keyword>
<dbReference type="CDD" id="cd18024">
    <property type="entry name" value="DEXHc_Mtr4-like"/>
    <property type="match status" value="1"/>
</dbReference>
<feature type="domain" description="Helicase C-terminal" evidence="9">
    <location>
        <begin position="336"/>
        <end position="535"/>
    </location>
</feature>
<dbReference type="SUPFAM" id="SSF52540">
    <property type="entry name" value="P-loop containing nucleoside triphosphate hydrolases"/>
    <property type="match status" value="1"/>
</dbReference>
<dbReference type="SMART" id="SM00487">
    <property type="entry name" value="DEXDc"/>
    <property type="match status" value="1"/>
</dbReference>
<dbReference type="PANTHER" id="PTHR12131:SF7">
    <property type="entry name" value="EXOSOME RNA HELICASE MTR4"/>
    <property type="match status" value="1"/>
</dbReference>
<dbReference type="SMART" id="SM00490">
    <property type="entry name" value="HELICc"/>
    <property type="match status" value="1"/>
</dbReference>
<evidence type="ECO:0000313" key="11">
    <source>
        <dbReference type="Proteomes" id="UP001515480"/>
    </source>
</evidence>
<dbReference type="GO" id="GO:0003723">
    <property type="term" value="F:RNA binding"/>
    <property type="evidence" value="ECO:0007669"/>
    <property type="project" value="InterPro"/>
</dbReference>
<dbReference type="PROSITE" id="PS51192">
    <property type="entry name" value="HELICASE_ATP_BIND_1"/>
    <property type="match status" value="1"/>
</dbReference>
<dbReference type="InterPro" id="IPR014001">
    <property type="entry name" value="Helicase_ATP-bd"/>
</dbReference>
<dbReference type="PANTHER" id="PTHR12131">
    <property type="entry name" value="ATP-DEPENDENT RNA AND DNA HELICASE"/>
    <property type="match status" value="1"/>
</dbReference>
<gene>
    <name evidence="10" type="ORF">AB1Y20_000119</name>
</gene>
<dbReference type="CDD" id="cd18795">
    <property type="entry name" value="SF2_C_Ski2"/>
    <property type="match status" value="1"/>
</dbReference>
<evidence type="ECO:0000256" key="4">
    <source>
        <dbReference type="ARBA" id="ARBA00022806"/>
    </source>
</evidence>
<dbReference type="InterPro" id="IPR027417">
    <property type="entry name" value="P-loop_NTPase"/>
</dbReference>
<feature type="compositionally biased region" description="Basic and acidic residues" evidence="7">
    <location>
        <begin position="309"/>
        <end position="328"/>
    </location>
</feature>
<evidence type="ECO:0000259" key="9">
    <source>
        <dbReference type="PROSITE" id="PS51194"/>
    </source>
</evidence>
<dbReference type="InterPro" id="IPR050699">
    <property type="entry name" value="RNA-DNA_Helicase"/>
</dbReference>
<feature type="domain" description="Helicase ATP-binding" evidence="8">
    <location>
        <begin position="102"/>
        <end position="258"/>
    </location>
</feature>
<dbReference type="Pfam" id="PF13234">
    <property type="entry name" value="MTR4_beta-barrel"/>
    <property type="match status" value="1"/>
</dbReference>
<dbReference type="GO" id="GO:0005524">
    <property type="term" value="F:ATP binding"/>
    <property type="evidence" value="ECO:0007669"/>
    <property type="project" value="UniProtKB-KW"/>
</dbReference>
<dbReference type="InterPro" id="IPR016438">
    <property type="entry name" value="SKI2-like"/>
</dbReference>
<dbReference type="Pfam" id="PF00270">
    <property type="entry name" value="DEAD"/>
    <property type="match status" value="1"/>
</dbReference>
<keyword evidence="2" id="KW-0547">Nucleotide-binding</keyword>
<keyword evidence="6" id="KW-0539">Nucleus</keyword>
<name>A0AB34K4Z3_PRYPA</name>
<evidence type="ECO:0000256" key="5">
    <source>
        <dbReference type="ARBA" id="ARBA00022840"/>
    </source>
</evidence>
<dbReference type="GO" id="GO:0000460">
    <property type="term" value="P:maturation of 5.8S rRNA"/>
    <property type="evidence" value="ECO:0007669"/>
    <property type="project" value="TreeGrafter"/>
</dbReference>
<protein>
    <recommendedName>
        <fullName evidence="12">Superkiller viralicidic activity 2-like 2</fullName>
    </recommendedName>
</protein>
<dbReference type="Pfam" id="PF00271">
    <property type="entry name" value="Helicase_C"/>
    <property type="match status" value="1"/>
</dbReference>
<dbReference type="FunFam" id="3.40.50.300:FF:000141">
    <property type="entry name" value="ATP-dependent RNA helicase DOB1"/>
    <property type="match status" value="1"/>
</dbReference>
<dbReference type="Pfam" id="PF21408">
    <property type="entry name" value="MTR4-like_stalk"/>
    <property type="match status" value="1"/>
</dbReference>
<dbReference type="Gene3D" id="2.40.30.300">
    <property type="match status" value="1"/>
</dbReference>
<keyword evidence="5" id="KW-0067">ATP-binding</keyword>
<evidence type="ECO:0000259" key="8">
    <source>
        <dbReference type="PROSITE" id="PS51192"/>
    </source>
</evidence>